<dbReference type="WBParaSite" id="GPLIN_000868200">
    <property type="protein sequence ID" value="GPLIN_000868200"/>
    <property type="gene ID" value="GPLIN_000868200"/>
</dbReference>
<dbReference type="AlphaFoldDB" id="A0A183C736"/>
<evidence type="ECO:0000256" key="1">
    <source>
        <dbReference type="ARBA" id="ARBA00022473"/>
    </source>
</evidence>
<dbReference type="Proteomes" id="UP000050741">
    <property type="component" value="Unassembled WGS sequence"/>
</dbReference>
<protein>
    <submittedName>
        <fullName evidence="7">PUM-HD domain-containing protein</fullName>
    </submittedName>
</protein>
<dbReference type="InterPro" id="IPR001313">
    <property type="entry name" value="Pumilio_RNA-bd_rpt"/>
</dbReference>
<proteinExistence type="predicted"/>
<evidence type="ECO:0000313" key="7">
    <source>
        <dbReference type="WBParaSite" id="GPLIN_000868200"/>
    </source>
</evidence>
<dbReference type="PANTHER" id="PTHR12537:SF112">
    <property type="entry name" value="FEM-3 MRNA-BINDING FACTOR 1-RELATED"/>
    <property type="match status" value="1"/>
</dbReference>
<evidence type="ECO:0000259" key="5">
    <source>
        <dbReference type="PROSITE" id="PS50303"/>
    </source>
</evidence>
<dbReference type="Pfam" id="PF00806">
    <property type="entry name" value="PUF"/>
    <property type="match status" value="4"/>
</dbReference>
<dbReference type="GO" id="GO:0005737">
    <property type="term" value="C:cytoplasm"/>
    <property type="evidence" value="ECO:0007669"/>
    <property type="project" value="TreeGrafter"/>
</dbReference>
<reference evidence="6" key="1">
    <citation type="submission" date="2014-05" db="EMBL/GenBank/DDBJ databases">
        <title>The genome and life-stage specific transcriptomes of Globodera pallida elucidate key aspects of plant parasitism by a cyst nematode.</title>
        <authorList>
            <person name="Cotton J.A."/>
            <person name="Lilley C.J."/>
            <person name="Jones L.M."/>
            <person name="Kikuchi T."/>
            <person name="Reid A.J."/>
            <person name="Thorpe P."/>
            <person name="Tsai I.J."/>
            <person name="Beasley H."/>
            <person name="Blok V."/>
            <person name="Cock P.J.A."/>
            <person name="Van den Akker S.E."/>
            <person name="Holroyd N."/>
            <person name="Hunt M."/>
            <person name="Mantelin S."/>
            <person name="Naghra H."/>
            <person name="Pain A."/>
            <person name="Palomares-Rius J.E."/>
            <person name="Zarowiecki M."/>
            <person name="Berriman M."/>
            <person name="Jones J.T."/>
            <person name="Urwin P.E."/>
        </authorList>
    </citation>
    <scope>NUCLEOTIDE SEQUENCE [LARGE SCALE GENOMIC DNA]</scope>
    <source>
        <strain evidence="6">Lindley</strain>
    </source>
</reference>
<dbReference type="SMART" id="SM00025">
    <property type="entry name" value="Pumilio"/>
    <property type="match status" value="4"/>
</dbReference>
<dbReference type="InterPro" id="IPR033133">
    <property type="entry name" value="PUM-HD"/>
</dbReference>
<evidence type="ECO:0000256" key="3">
    <source>
        <dbReference type="ARBA" id="ARBA00022782"/>
    </source>
</evidence>
<accession>A0A183C736</accession>
<keyword evidence="2" id="KW-0677">Repeat</keyword>
<dbReference type="GO" id="GO:0030154">
    <property type="term" value="P:cell differentiation"/>
    <property type="evidence" value="ECO:0007669"/>
    <property type="project" value="UniProtKB-KW"/>
</dbReference>
<feature type="repeat" description="Pumilio" evidence="4">
    <location>
        <begin position="220"/>
        <end position="255"/>
    </location>
</feature>
<name>A0A183C736_GLOPA</name>
<dbReference type="PROSITE" id="PS50302">
    <property type="entry name" value="PUM"/>
    <property type="match status" value="4"/>
</dbReference>
<dbReference type="Gene3D" id="1.25.10.10">
    <property type="entry name" value="Leucine-rich Repeat Variant"/>
    <property type="match status" value="1"/>
</dbReference>
<dbReference type="InterPro" id="IPR016024">
    <property type="entry name" value="ARM-type_fold"/>
</dbReference>
<keyword evidence="1" id="KW-0217">Developmental protein</keyword>
<organism evidence="6 7">
    <name type="scientific">Globodera pallida</name>
    <name type="common">Potato cyst nematode worm</name>
    <name type="synonym">Heterodera pallida</name>
    <dbReference type="NCBI Taxonomy" id="36090"/>
    <lineage>
        <taxon>Eukaryota</taxon>
        <taxon>Metazoa</taxon>
        <taxon>Ecdysozoa</taxon>
        <taxon>Nematoda</taxon>
        <taxon>Chromadorea</taxon>
        <taxon>Rhabditida</taxon>
        <taxon>Tylenchina</taxon>
        <taxon>Tylenchomorpha</taxon>
        <taxon>Tylenchoidea</taxon>
        <taxon>Heteroderidae</taxon>
        <taxon>Heteroderinae</taxon>
        <taxon>Globodera</taxon>
    </lineage>
</organism>
<keyword evidence="3" id="KW-0221">Differentiation</keyword>
<evidence type="ECO:0000256" key="2">
    <source>
        <dbReference type="ARBA" id="ARBA00022737"/>
    </source>
</evidence>
<dbReference type="InterPro" id="IPR011989">
    <property type="entry name" value="ARM-like"/>
</dbReference>
<feature type="repeat" description="Pumilio" evidence="4">
    <location>
        <begin position="184"/>
        <end position="219"/>
    </location>
</feature>
<dbReference type="SUPFAM" id="SSF48371">
    <property type="entry name" value="ARM repeat"/>
    <property type="match status" value="1"/>
</dbReference>
<keyword evidence="6" id="KW-1185">Reference proteome</keyword>
<sequence>MIERFIRNLLNGQHIIHKIRQVQTVQLTFLHQCIKNECPPAAVLSLGARMASSSSSSNHPSHRSKLLDDYHNNRAVNLQLTDLSKHVVEFAQDTRGSGASDSPQQTRPVLEQLHDNVLTLVTNQYGCHVIQRVLEHGLPEDRERIVRSLHENLFTLVTDKHGNYLIRRVLEHGLPEDRERIVRSLHENVTSLSLHEYGSRVIEHVIEHGLPEDRERIVRSLQGDIMKYAQDKFGSLVIEKCVICGTPEQKKALFNNVCVGGPQTLQNVRQLMADEFGTLVIQVLQIFMNAHTLVPHSTHCMLSNGIKNV</sequence>
<dbReference type="PROSITE" id="PS50303">
    <property type="entry name" value="PUM_HD"/>
    <property type="match status" value="1"/>
</dbReference>
<evidence type="ECO:0000256" key="4">
    <source>
        <dbReference type="PROSITE-ProRule" id="PRU00317"/>
    </source>
</evidence>
<dbReference type="GO" id="GO:0010608">
    <property type="term" value="P:post-transcriptional regulation of gene expression"/>
    <property type="evidence" value="ECO:0007669"/>
    <property type="project" value="TreeGrafter"/>
</dbReference>
<reference evidence="7" key="2">
    <citation type="submission" date="2016-06" db="UniProtKB">
        <authorList>
            <consortium name="WormBaseParasite"/>
        </authorList>
    </citation>
    <scope>IDENTIFICATION</scope>
</reference>
<dbReference type="GO" id="GO:0005634">
    <property type="term" value="C:nucleus"/>
    <property type="evidence" value="ECO:0007669"/>
    <property type="project" value="TreeGrafter"/>
</dbReference>
<feature type="repeat" description="Pumilio" evidence="4">
    <location>
        <begin position="148"/>
        <end position="183"/>
    </location>
</feature>
<feature type="domain" description="PUM-HD" evidence="5">
    <location>
        <begin position="1"/>
        <end position="309"/>
    </location>
</feature>
<dbReference type="PANTHER" id="PTHR12537">
    <property type="entry name" value="RNA BINDING PROTEIN PUMILIO-RELATED"/>
    <property type="match status" value="1"/>
</dbReference>
<evidence type="ECO:0000313" key="6">
    <source>
        <dbReference type="Proteomes" id="UP000050741"/>
    </source>
</evidence>
<feature type="repeat" description="Pumilio" evidence="4">
    <location>
        <begin position="112"/>
        <end position="147"/>
    </location>
</feature>
<dbReference type="GO" id="GO:0003730">
    <property type="term" value="F:mRNA 3'-UTR binding"/>
    <property type="evidence" value="ECO:0007669"/>
    <property type="project" value="TreeGrafter"/>
</dbReference>